<dbReference type="Gene3D" id="3.40.50.720">
    <property type="entry name" value="NAD(P)-binding Rossmann-like Domain"/>
    <property type="match status" value="2"/>
</dbReference>
<feature type="domain" description="D-isomer specific 2-hydroxyacid dehydrogenase NAD-binding" evidence="5">
    <location>
        <begin position="113"/>
        <end position="285"/>
    </location>
</feature>
<dbReference type="Pfam" id="PF00389">
    <property type="entry name" value="2-Hacid_dh"/>
    <property type="match status" value="1"/>
</dbReference>
<keyword evidence="7" id="KW-1185">Reference proteome</keyword>
<sequence length="322" mass="34648">MAAGPSVILHTNAPAVAMKVLRDRHPGLSVYPCDSYAGLAALIDETKAEIVYSVRFDGTARFPRSALLESPTVKWVSVGGSGTDHLGHWNPEKVTVTNAAGVAADVMAEYALGAMLSFSLGLRNFARYQRERTWVAGTVEPIQGKTLLLLGLGRTGQALARRAKALGLTTLGVRAHPRPTDHVDEVHGIEDLPGLWVRADFIACCVPLLEATRGLIGTAAFAEMKPTAVLIDVSRGGVVDETALLSALDGGRIKGAALDVFSTEPLPKDHPIWSYENVIVTPHCSSVYDGWEKEALRMFADNLSRFLRGEPLENVVDPVRGY</sequence>
<dbReference type="GO" id="GO:0051287">
    <property type="term" value="F:NAD binding"/>
    <property type="evidence" value="ECO:0007669"/>
    <property type="project" value="InterPro"/>
</dbReference>
<comment type="similarity">
    <text evidence="3">Belongs to the D-isomer specific 2-hydroxyacid dehydrogenase family.</text>
</comment>
<evidence type="ECO:0000259" key="4">
    <source>
        <dbReference type="Pfam" id="PF00389"/>
    </source>
</evidence>
<gene>
    <name evidence="6" type="ORF">IQ26_01668</name>
</gene>
<evidence type="ECO:0000256" key="3">
    <source>
        <dbReference type="RuleBase" id="RU003719"/>
    </source>
</evidence>
<keyword evidence="1 3" id="KW-0560">Oxidoreductase</keyword>
<feature type="domain" description="D-isomer specific 2-hydroxyacid dehydrogenase catalytic" evidence="4">
    <location>
        <begin position="14"/>
        <end position="316"/>
    </location>
</feature>
<dbReference type="GO" id="GO:0016616">
    <property type="term" value="F:oxidoreductase activity, acting on the CH-OH group of donors, NAD or NADP as acceptor"/>
    <property type="evidence" value="ECO:0007669"/>
    <property type="project" value="InterPro"/>
</dbReference>
<dbReference type="SUPFAM" id="SSF51735">
    <property type="entry name" value="NAD(P)-binding Rossmann-fold domains"/>
    <property type="match status" value="1"/>
</dbReference>
<dbReference type="PANTHER" id="PTHR43333">
    <property type="entry name" value="2-HACID_DH_C DOMAIN-CONTAINING PROTEIN"/>
    <property type="match status" value="1"/>
</dbReference>
<evidence type="ECO:0000313" key="7">
    <source>
        <dbReference type="Proteomes" id="UP000317122"/>
    </source>
</evidence>
<dbReference type="InterPro" id="IPR006139">
    <property type="entry name" value="D-isomer_2_OHA_DH_cat_dom"/>
</dbReference>
<reference evidence="6 7" key="1">
    <citation type="journal article" date="2015" name="Stand. Genomic Sci.">
        <title>Genomic Encyclopedia of Bacterial and Archaeal Type Strains, Phase III: the genomes of soil and plant-associated and newly described type strains.</title>
        <authorList>
            <person name="Whitman W.B."/>
            <person name="Woyke T."/>
            <person name="Klenk H.P."/>
            <person name="Zhou Y."/>
            <person name="Lilburn T.G."/>
            <person name="Beck B.J."/>
            <person name="De Vos P."/>
            <person name="Vandamme P."/>
            <person name="Eisen J.A."/>
            <person name="Garrity G."/>
            <person name="Hugenholtz P."/>
            <person name="Kyrpides N.C."/>
        </authorList>
    </citation>
    <scope>NUCLEOTIDE SEQUENCE [LARGE SCALE GENOMIC DNA]</scope>
    <source>
        <strain evidence="6 7">CGMCC 1.2546</strain>
    </source>
</reference>
<accession>A0A562P6V4</accession>
<evidence type="ECO:0000256" key="2">
    <source>
        <dbReference type="ARBA" id="ARBA00023027"/>
    </source>
</evidence>
<evidence type="ECO:0000313" key="6">
    <source>
        <dbReference type="EMBL" id="TWI40063.1"/>
    </source>
</evidence>
<dbReference type="AlphaFoldDB" id="A0A562P6V4"/>
<dbReference type="RefSeq" id="WP_145715763.1">
    <property type="nucleotide sequence ID" value="NZ_BSPF01000115.1"/>
</dbReference>
<comment type="caution">
    <text evidence="6">The sequence shown here is derived from an EMBL/GenBank/DDBJ whole genome shotgun (WGS) entry which is preliminary data.</text>
</comment>
<dbReference type="PANTHER" id="PTHR43333:SF1">
    <property type="entry name" value="D-ISOMER SPECIFIC 2-HYDROXYACID DEHYDROGENASE NAD-BINDING DOMAIN-CONTAINING PROTEIN"/>
    <property type="match status" value="1"/>
</dbReference>
<dbReference type="InterPro" id="IPR006140">
    <property type="entry name" value="D-isomer_DH_NAD-bd"/>
</dbReference>
<evidence type="ECO:0000259" key="5">
    <source>
        <dbReference type="Pfam" id="PF02826"/>
    </source>
</evidence>
<proteinExistence type="inferred from homology"/>
<dbReference type="Proteomes" id="UP000317122">
    <property type="component" value="Unassembled WGS sequence"/>
</dbReference>
<dbReference type="SUPFAM" id="SSF52283">
    <property type="entry name" value="Formate/glycerate dehydrogenase catalytic domain-like"/>
    <property type="match status" value="1"/>
</dbReference>
<organism evidence="6 7">
    <name type="scientific">Mesorhizobium tianshanense</name>
    <dbReference type="NCBI Taxonomy" id="39844"/>
    <lineage>
        <taxon>Bacteria</taxon>
        <taxon>Pseudomonadati</taxon>
        <taxon>Pseudomonadota</taxon>
        <taxon>Alphaproteobacteria</taxon>
        <taxon>Hyphomicrobiales</taxon>
        <taxon>Phyllobacteriaceae</taxon>
        <taxon>Mesorhizobium</taxon>
    </lineage>
</organism>
<dbReference type="CDD" id="cd05300">
    <property type="entry name" value="2-Hacid_dh_1"/>
    <property type="match status" value="1"/>
</dbReference>
<keyword evidence="2" id="KW-0520">NAD</keyword>
<protein>
    <submittedName>
        <fullName evidence="6">Phosphoglycerate dehydrogenase-like enzyme</fullName>
    </submittedName>
</protein>
<dbReference type="InterPro" id="IPR036291">
    <property type="entry name" value="NAD(P)-bd_dom_sf"/>
</dbReference>
<dbReference type="Pfam" id="PF02826">
    <property type="entry name" value="2-Hacid_dh_C"/>
    <property type="match status" value="1"/>
</dbReference>
<dbReference type="EMBL" id="VLKT01000008">
    <property type="protein sequence ID" value="TWI40063.1"/>
    <property type="molecule type" value="Genomic_DNA"/>
</dbReference>
<name>A0A562P6V4_9HYPH</name>
<dbReference type="OrthoDB" id="9793626at2"/>
<evidence type="ECO:0000256" key="1">
    <source>
        <dbReference type="ARBA" id="ARBA00023002"/>
    </source>
</evidence>